<evidence type="ECO:0000313" key="2">
    <source>
        <dbReference type="EMBL" id="SHK63884.1"/>
    </source>
</evidence>
<sequence length="326" mass="33310">MKAVVVSRFGGPEVLAVEEQAEPRPGPGEITIAVRYAGVGFVDTLFRSGHFRFLAPPFTPGIEVAGDVLEIGEDVTGLEPGQGVAALLNDFFRGGRAGGYAEVVAARADLVTPLPAEMDPADAAALLANGVTAWIALTDVARLAPSDTVVVLGVSGGVGGQAARIARASGAARVIGIVGSPERAELATVNGCDEVLVAGDGAGPDPLAPDVVFDPVGGDLRRRLIGRLAPFGRYVVVGNASGDDIEVSTDGLWHASATVTGFSLGGIAHLRPGLVRDAMAAVLDRQAKGELGELTHTVLDMAEAATAHRWLAERSGPGKVVLAVRP</sequence>
<dbReference type="Gene3D" id="3.40.50.720">
    <property type="entry name" value="NAD(P)-binding Rossmann-like Domain"/>
    <property type="match status" value="1"/>
</dbReference>
<organism evidence="2 3">
    <name type="scientific">Pseudonocardia thermophila</name>
    <dbReference type="NCBI Taxonomy" id="1848"/>
    <lineage>
        <taxon>Bacteria</taxon>
        <taxon>Bacillati</taxon>
        <taxon>Actinomycetota</taxon>
        <taxon>Actinomycetes</taxon>
        <taxon>Pseudonocardiales</taxon>
        <taxon>Pseudonocardiaceae</taxon>
        <taxon>Pseudonocardia</taxon>
    </lineage>
</organism>
<dbReference type="SUPFAM" id="SSF51735">
    <property type="entry name" value="NAD(P)-binding Rossmann-fold domains"/>
    <property type="match status" value="1"/>
</dbReference>
<keyword evidence="3" id="KW-1185">Reference proteome</keyword>
<dbReference type="InterPro" id="IPR011032">
    <property type="entry name" value="GroES-like_sf"/>
</dbReference>
<accession>A0A1M6U406</accession>
<dbReference type="Proteomes" id="UP000184363">
    <property type="component" value="Unassembled WGS sequence"/>
</dbReference>
<name>A0A1M6U406_PSETH</name>
<dbReference type="SMART" id="SM00829">
    <property type="entry name" value="PKS_ER"/>
    <property type="match status" value="1"/>
</dbReference>
<dbReference type="InterPro" id="IPR013149">
    <property type="entry name" value="ADH-like_C"/>
</dbReference>
<dbReference type="GO" id="GO:0016491">
    <property type="term" value="F:oxidoreductase activity"/>
    <property type="evidence" value="ECO:0007669"/>
    <property type="project" value="InterPro"/>
</dbReference>
<dbReference type="Gene3D" id="3.90.180.10">
    <property type="entry name" value="Medium-chain alcohol dehydrogenases, catalytic domain"/>
    <property type="match status" value="1"/>
</dbReference>
<dbReference type="InterPro" id="IPR036291">
    <property type="entry name" value="NAD(P)-bd_dom_sf"/>
</dbReference>
<dbReference type="STRING" id="1848.SAMN05443637_109117"/>
<gene>
    <name evidence="2" type="ORF">SAMN05443637_109117</name>
</gene>
<feature type="domain" description="Enoyl reductase (ER)" evidence="1">
    <location>
        <begin position="10"/>
        <end position="322"/>
    </location>
</feature>
<dbReference type="InterPro" id="IPR013154">
    <property type="entry name" value="ADH-like_N"/>
</dbReference>
<protein>
    <submittedName>
        <fullName evidence="2">NADPH:quinone reductase</fullName>
    </submittedName>
</protein>
<dbReference type="InterPro" id="IPR051397">
    <property type="entry name" value="Zn-ADH-like_protein"/>
</dbReference>
<dbReference type="RefSeq" id="WP_073457429.1">
    <property type="nucleotide sequence ID" value="NZ_CALGVN010000044.1"/>
</dbReference>
<dbReference type="PANTHER" id="PTHR43677">
    <property type="entry name" value="SHORT-CHAIN DEHYDROGENASE/REDUCTASE"/>
    <property type="match status" value="1"/>
</dbReference>
<dbReference type="PANTHER" id="PTHR43677:SF4">
    <property type="entry name" value="QUINONE OXIDOREDUCTASE-LIKE PROTEIN 2"/>
    <property type="match status" value="1"/>
</dbReference>
<dbReference type="Pfam" id="PF00107">
    <property type="entry name" value="ADH_zinc_N"/>
    <property type="match status" value="1"/>
</dbReference>
<dbReference type="SUPFAM" id="SSF50129">
    <property type="entry name" value="GroES-like"/>
    <property type="match status" value="1"/>
</dbReference>
<evidence type="ECO:0000313" key="3">
    <source>
        <dbReference type="Proteomes" id="UP000184363"/>
    </source>
</evidence>
<evidence type="ECO:0000259" key="1">
    <source>
        <dbReference type="SMART" id="SM00829"/>
    </source>
</evidence>
<proteinExistence type="predicted"/>
<dbReference type="Pfam" id="PF08240">
    <property type="entry name" value="ADH_N"/>
    <property type="match status" value="1"/>
</dbReference>
<dbReference type="OrthoDB" id="9805883at2"/>
<reference evidence="2 3" key="1">
    <citation type="submission" date="2016-11" db="EMBL/GenBank/DDBJ databases">
        <authorList>
            <person name="Jaros S."/>
            <person name="Januszkiewicz K."/>
            <person name="Wedrychowicz H."/>
        </authorList>
    </citation>
    <scope>NUCLEOTIDE SEQUENCE [LARGE SCALE GENOMIC DNA]</scope>
    <source>
        <strain evidence="2 3">DSM 43832</strain>
    </source>
</reference>
<dbReference type="AlphaFoldDB" id="A0A1M6U406"/>
<dbReference type="InterPro" id="IPR020843">
    <property type="entry name" value="ER"/>
</dbReference>
<dbReference type="EMBL" id="FRAP01000009">
    <property type="protein sequence ID" value="SHK63884.1"/>
    <property type="molecule type" value="Genomic_DNA"/>
</dbReference>